<dbReference type="OrthoDB" id="3818356at2"/>
<dbReference type="PATRIC" id="fig|1703.6.peg.3190"/>
<reference evidence="1 2" key="1">
    <citation type="submission" date="2014-11" db="EMBL/GenBank/DDBJ databases">
        <title>Draft Genome Sequence of Brevibacterium linens AE038-8.</title>
        <authorList>
            <person name="Maizel D."/>
            <person name="Utturkar S.M."/>
            <person name="Brown S.D."/>
            <person name="Ferrero M."/>
            <person name="Rosen B.P."/>
        </authorList>
    </citation>
    <scope>NUCLEOTIDE SEQUENCE [LARGE SCALE GENOMIC DNA]</scope>
    <source>
        <strain evidence="1 2">AE038-8</strain>
    </source>
</reference>
<dbReference type="RefSeq" id="WP_039211937.1">
    <property type="nucleotide sequence ID" value="NZ_JTJZ01000022.1"/>
</dbReference>
<dbReference type="Proteomes" id="UP000031488">
    <property type="component" value="Unassembled WGS sequence"/>
</dbReference>
<dbReference type="EMBL" id="JTJZ01000022">
    <property type="protein sequence ID" value="KHS51161.1"/>
    <property type="molecule type" value="Genomic_DNA"/>
</dbReference>
<evidence type="ECO:0000313" key="2">
    <source>
        <dbReference type="Proteomes" id="UP000031488"/>
    </source>
</evidence>
<accession>A0A0B8ZY34</accession>
<keyword evidence="2" id="KW-1185">Reference proteome</keyword>
<organism evidence="1 2">
    <name type="scientific">Brevibacterium linens</name>
    <dbReference type="NCBI Taxonomy" id="1703"/>
    <lineage>
        <taxon>Bacteria</taxon>
        <taxon>Bacillati</taxon>
        <taxon>Actinomycetota</taxon>
        <taxon>Actinomycetes</taxon>
        <taxon>Micrococcales</taxon>
        <taxon>Brevibacteriaceae</taxon>
        <taxon>Brevibacterium</taxon>
    </lineage>
</organism>
<dbReference type="STRING" id="1703.BLSMQ_3669"/>
<comment type="caution">
    <text evidence="1">The sequence shown here is derived from an EMBL/GenBank/DDBJ whole genome shotgun (WGS) entry which is preliminary data.</text>
</comment>
<sequence length="319" mass="34259">MRTSRRLLISALTVVVLTVAAVPLLNFTVYTPARAAEAYISAIEKGDAQSAFSYLSTPTPSSTLALSDEVLSAAPDLPRDPEAKTVSVDGDQAKVRLSYNLSSKEQTVDLNMVRLPASAGLFDRWAIEQQEWPTLSLDVSGSSTATVNGYGVSTGDVPVLFPASYLVGFDATYLKSKSQRSEVTAPGDSPTVKLSPEPTAKLEQTVEKQVTDHLQDCMKSKTLMPAGCVFGYDTDNEIIGDVSWSLERSPQIGLSSSGNDLELTPSTVEVRVKGRYRDIVTAAEHDFDEKLSFVLGGSVVVKSSQVSFEPRRLGDVAIA</sequence>
<name>A0A0B8ZY34_BRELN</name>
<evidence type="ECO:0000313" key="1">
    <source>
        <dbReference type="EMBL" id="KHS51161.1"/>
    </source>
</evidence>
<dbReference type="AlphaFoldDB" id="A0A0B8ZY34"/>
<protein>
    <submittedName>
        <fullName evidence="1">Uncharacterized protein</fullName>
    </submittedName>
</protein>
<gene>
    <name evidence="1" type="ORF">AE0388_3233</name>
</gene>
<proteinExistence type="predicted"/>